<dbReference type="GO" id="GO:0008237">
    <property type="term" value="F:metallopeptidase activity"/>
    <property type="evidence" value="ECO:0007669"/>
    <property type="project" value="InterPro"/>
</dbReference>
<keyword evidence="1" id="KW-0732">Signal</keyword>
<dbReference type="InterPro" id="IPR013783">
    <property type="entry name" value="Ig-like_fold"/>
</dbReference>
<gene>
    <name evidence="2" type="ORF">CUC53_00925</name>
</gene>
<feature type="signal peptide" evidence="1">
    <location>
        <begin position="1"/>
        <end position="22"/>
    </location>
</feature>
<dbReference type="InterPro" id="IPR024079">
    <property type="entry name" value="MetalloPept_cat_dom_sf"/>
</dbReference>
<keyword evidence="3" id="KW-1185">Reference proteome</keyword>
<evidence type="ECO:0000313" key="3">
    <source>
        <dbReference type="Proteomes" id="UP000235861"/>
    </source>
</evidence>
<dbReference type="Proteomes" id="UP000235861">
    <property type="component" value="Unassembled WGS sequence"/>
</dbReference>
<organism evidence="2 3">
    <name type="scientific">Aeromonas cavernicola</name>
    <dbReference type="NCBI Taxonomy" id="1006623"/>
    <lineage>
        <taxon>Bacteria</taxon>
        <taxon>Pseudomonadati</taxon>
        <taxon>Pseudomonadota</taxon>
        <taxon>Gammaproteobacteria</taxon>
        <taxon>Aeromonadales</taxon>
        <taxon>Aeromonadaceae</taxon>
        <taxon>Aeromonas</taxon>
    </lineage>
</organism>
<protein>
    <recommendedName>
        <fullName evidence="4">Peptidase M12B domain-containing protein</fullName>
    </recommendedName>
</protein>
<reference evidence="2 3" key="1">
    <citation type="submission" date="2017-11" db="EMBL/GenBank/DDBJ databases">
        <title>Draft genome sequence of environmental isolate Aeromonas cavernicola sp. nov. MDC 2508.</title>
        <authorList>
            <person name="Colston S.M."/>
            <person name="Navarro A."/>
            <person name="Martinez-Murcia A.J."/>
            <person name="Graf J."/>
        </authorList>
    </citation>
    <scope>NUCLEOTIDE SEQUENCE [LARGE SCALE GENOMIC DNA]</scope>
    <source>
        <strain evidence="2 3">MDC 2508</strain>
    </source>
</reference>
<evidence type="ECO:0008006" key="4">
    <source>
        <dbReference type="Google" id="ProtNLM"/>
    </source>
</evidence>
<dbReference type="Pfam" id="PF13583">
    <property type="entry name" value="Reprolysin_4"/>
    <property type="match status" value="1"/>
</dbReference>
<evidence type="ECO:0000256" key="1">
    <source>
        <dbReference type="SAM" id="SignalP"/>
    </source>
</evidence>
<dbReference type="RefSeq" id="WP_100292419.1">
    <property type="nucleotide sequence ID" value="NZ_PGGC01000005.1"/>
</dbReference>
<dbReference type="NCBIfam" id="TIGR03501">
    <property type="entry name" value="GlyGly_CTERM"/>
    <property type="match status" value="1"/>
</dbReference>
<dbReference type="EMBL" id="PGGC01000005">
    <property type="protein sequence ID" value="PJG60598.1"/>
    <property type="molecule type" value="Genomic_DNA"/>
</dbReference>
<comment type="caution">
    <text evidence="2">The sequence shown here is derived from an EMBL/GenBank/DDBJ whole genome shotgun (WGS) entry which is preliminary data.</text>
</comment>
<evidence type="ECO:0000313" key="2">
    <source>
        <dbReference type="EMBL" id="PJG60598.1"/>
    </source>
</evidence>
<dbReference type="InterPro" id="IPR020008">
    <property type="entry name" value="GlyGly_CTERM"/>
</dbReference>
<dbReference type="OrthoDB" id="5242130at2"/>
<accession>A0A2H9U9B0</accession>
<proteinExistence type="predicted"/>
<name>A0A2H9U9B0_9GAMM</name>
<dbReference type="Gene3D" id="2.60.40.10">
    <property type="entry name" value="Immunoglobulins"/>
    <property type="match status" value="1"/>
</dbReference>
<feature type="chain" id="PRO_5014166483" description="Peptidase M12B domain-containing protein" evidence="1">
    <location>
        <begin position="23"/>
        <end position="679"/>
    </location>
</feature>
<dbReference type="AlphaFoldDB" id="A0A2H9U9B0"/>
<dbReference type="Gene3D" id="3.40.390.10">
    <property type="entry name" value="Collagenase (Catalytic Domain)"/>
    <property type="match status" value="1"/>
</dbReference>
<dbReference type="SUPFAM" id="SSF55486">
    <property type="entry name" value="Metalloproteases ('zincins'), catalytic domain"/>
    <property type="match status" value="1"/>
</dbReference>
<sequence length="679" mass="73124">MKYIIGGCLVSASMLVSTALWAEPWQTLAAKGSEQAQGEIRARAYHLLNADDGYLQQLYDGMNSVILPLPDGGYVTYRLEPYTLLPDDLTNRYPSLLTFKGRRADNPAEEGRFDIGPNGFHGLFVHEGRLVYLDALGDGRYAAYYQQDSRSRLEESPDTLLAAAQKVMPKNADDPQVLNRGELLKTYTIAISTTGEYTQFFGGTKEKALNAITTLLNRVNQVYRRDLGVELRLASGNDALIYTDPQNDPFTNSSKDMNLNSSVQAAAHNAKVLGDYDLGHVLATKGGGLAVLGALGTVHRSKGMTGALNPTGDAFFIDYVAHEVGHQFGAEHTFNGTTGNCGIGSRSARQAWEPGSGSTIMGYAGLCGTEDIQGQSDPFFHSKSIDQIKAHLALFPANGSSLEINNRAPLVNAGGDYAIPAATPFTLRGDGSDPDGDPLFYSWEQVDLGEASTQESLALDDGSRPLFRFLPPTSLPQRTLPALASLLTGKLAKGETWPEQERTMHFRLTARDNQGGIGTDEMTVQVVSSARFYINLPQGNALVSGKNNKVTWNVGGSDQNPINCTSVDISLTRDEGASWLPLAGNIPNNGSAKVLLPAEISPLVRLKIACSDNIFFAITAPLALTVGKGEIDDKEEEDNVGNENGGSGGGTLGWFSLLLMLGATLRRKEPHPRSWSYLA</sequence>